<dbReference type="NCBIfam" id="TIGR00738">
    <property type="entry name" value="rrf2_super"/>
    <property type="match status" value="1"/>
</dbReference>
<dbReference type="SUPFAM" id="SSF46785">
    <property type="entry name" value="Winged helix' DNA-binding domain"/>
    <property type="match status" value="1"/>
</dbReference>
<protein>
    <submittedName>
        <fullName evidence="1">Rrf2 family transcriptional regulator</fullName>
    </submittedName>
</protein>
<reference evidence="1 2" key="1">
    <citation type="submission" date="2020-08" db="EMBL/GenBank/DDBJ databases">
        <title>Acidobacteriota in marine sediments use diverse sulfur dissimilation pathways.</title>
        <authorList>
            <person name="Wasmund K."/>
        </authorList>
    </citation>
    <scope>NUCLEOTIDE SEQUENCE [LARGE SCALE GENOMIC DNA]</scope>
    <source>
        <strain evidence="1">MAG AM3-A</strain>
    </source>
</reference>
<name>A0A8J7C4X4_9BACT</name>
<dbReference type="InterPro" id="IPR036390">
    <property type="entry name" value="WH_DNA-bd_sf"/>
</dbReference>
<sequence length="140" mass="15315">MPCALKISEASSLAMHALGYLANDEDGPITSREIARRFEISEAHLAKVLQRMVKVGLLRSLRGPHGGFILTRPPESVTLLEIFEAIEGPFEPNQCLLSSAICDGDNCILGRIVLEANTMLRARLEETTLVEVEAVINSSR</sequence>
<proteinExistence type="predicted"/>
<dbReference type="PANTHER" id="PTHR33221">
    <property type="entry name" value="WINGED HELIX-TURN-HELIX TRANSCRIPTIONAL REGULATOR, RRF2 FAMILY"/>
    <property type="match status" value="1"/>
</dbReference>
<dbReference type="AlphaFoldDB" id="A0A8J7C4X4"/>
<dbReference type="InterPro" id="IPR000944">
    <property type="entry name" value="Tscrpt_reg_Rrf2"/>
</dbReference>
<evidence type="ECO:0000313" key="2">
    <source>
        <dbReference type="Proteomes" id="UP000598633"/>
    </source>
</evidence>
<gene>
    <name evidence="1" type="ORF">IFJ97_03840</name>
</gene>
<dbReference type="Proteomes" id="UP000598633">
    <property type="component" value="Unassembled WGS sequence"/>
</dbReference>
<dbReference type="PROSITE" id="PS51197">
    <property type="entry name" value="HTH_RRF2_2"/>
    <property type="match status" value="1"/>
</dbReference>
<dbReference type="GO" id="GO:0003700">
    <property type="term" value="F:DNA-binding transcription factor activity"/>
    <property type="evidence" value="ECO:0007669"/>
    <property type="project" value="TreeGrafter"/>
</dbReference>
<accession>A0A8J7C4X4</accession>
<dbReference type="Pfam" id="PF02082">
    <property type="entry name" value="Rrf2"/>
    <property type="match status" value="1"/>
</dbReference>
<dbReference type="EMBL" id="JACXWA010000062">
    <property type="protein sequence ID" value="MBD3870471.1"/>
    <property type="molecule type" value="Genomic_DNA"/>
</dbReference>
<organism evidence="1 2">
    <name type="scientific">Candidatus Sulfomarinibacter kjeldsenii</name>
    <dbReference type="NCBI Taxonomy" id="2885994"/>
    <lineage>
        <taxon>Bacteria</taxon>
        <taxon>Pseudomonadati</taxon>
        <taxon>Acidobacteriota</taxon>
        <taxon>Thermoanaerobaculia</taxon>
        <taxon>Thermoanaerobaculales</taxon>
        <taxon>Candidatus Sulfomarinibacteraceae</taxon>
        <taxon>Candidatus Sulfomarinibacter</taxon>
    </lineage>
</organism>
<evidence type="ECO:0000313" key="1">
    <source>
        <dbReference type="EMBL" id="MBD3870471.1"/>
    </source>
</evidence>
<dbReference type="Gene3D" id="1.10.10.10">
    <property type="entry name" value="Winged helix-like DNA-binding domain superfamily/Winged helix DNA-binding domain"/>
    <property type="match status" value="1"/>
</dbReference>
<comment type="caution">
    <text evidence="1">The sequence shown here is derived from an EMBL/GenBank/DDBJ whole genome shotgun (WGS) entry which is preliminary data.</text>
</comment>
<dbReference type="InterPro" id="IPR036388">
    <property type="entry name" value="WH-like_DNA-bd_sf"/>
</dbReference>
<dbReference type="PANTHER" id="PTHR33221:SF15">
    <property type="entry name" value="HTH-TYPE TRANSCRIPTIONAL REGULATOR YWGB-RELATED"/>
    <property type="match status" value="1"/>
</dbReference>
<dbReference type="GO" id="GO:0005829">
    <property type="term" value="C:cytosol"/>
    <property type="evidence" value="ECO:0007669"/>
    <property type="project" value="TreeGrafter"/>
</dbReference>